<proteinExistence type="predicted"/>
<protein>
    <submittedName>
        <fullName evidence="2">Uncharacterized protein</fullName>
    </submittedName>
</protein>
<evidence type="ECO:0000256" key="1">
    <source>
        <dbReference type="SAM" id="MobiDB-lite"/>
    </source>
</evidence>
<dbReference type="AlphaFoldDB" id="A0A251JEA1"/>
<dbReference type="EMBL" id="CM004399">
    <property type="protein sequence ID" value="OAY32241.1"/>
    <property type="molecule type" value="Genomic_DNA"/>
</dbReference>
<sequence length="38" mass="4331">MSYDLDFPQSNHRTVSSQPTELSSLGSLKIQRHPRETS</sequence>
<reference evidence="2" key="1">
    <citation type="submission" date="2016-02" db="EMBL/GenBank/DDBJ databases">
        <title>WGS assembly of Manihot esculenta.</title>
        <authorList>
            <person name="Bredeson J.V."/>
            <person name="Prochnik S.E."/>
            <person name="Lyons J.B."/>
            <person name="Schmutz J."/>
            <person name="Grimwood J."/>
            <person name="Vrebalov J."/>
            <person name="Bart R.S."/>
            <person name="Amuge T."/>
            <person name="Ferguson M.E."/>
            <person name="Green R."/>
            <person name="Putnam N."/>
            <person name="Stites J."/>
            <person name="Rounsley S."/>
            <person name="Rokhsar D.S."/>
        </authorList>
    </citation>
    <scope>NUCLEOTIDE SEQUENCE [LARGE SCALE GENOMIC DNA]</scope>
    <source>
        <tissue evidence="2">Leaf</tissue>
    </source>
</reference>
<accession>A0A251JEA1</accession>
<feature type="region of interest" description="Disordered" evidence="1">
    <location>
        <begin position="1"/>
        <end position="38"/>
    </location>
</feature>
<evidence type="ECO:0000313" key="3">
    <source>
        <dbReference type="EMBL" id="OAY32242.1"/>
    </source>
</evidence>
<gene>
    <name evidence="2" type="ORF">MANES_13G002300</name>
    <name evidence="3" type="ORF">MANES_13G002400</name>
</gene>
<feature type="compositionally biased region" description="Polar residues" evidence="1">
    <location>
        <begin position="8"/>
        <end position="26"/>
    </location>
</feature>
<evidence type="ECO:0000313" key="2">
    <source>
        <dbReference type="EMBL" id="OAY32241.1"/>
    </source>
</evidence>
<organism evidence="2">
    <name type="scientific">Manihot esculenta</name>
    <name type="common">Cassava</name>
    <name type="synonym">Jatropha manihot</name>
    <dbReference type="NCBI Taxonomy" id="3983"/>
    <lineage>
        <taxon>Eukaryota</taxon>
        <taxon>Viridiplantae</taxon>
        <taxon>Streptophyta</taxon>
        <taxon>Embryophyta</taxon>
        <taxon>Tracheophyta</taxon>
        <taxon>Spermatophyta</taxon>
        <taxon>Magnoliopsida</taxon>
        <taxon>eudicotyledons</taxon>
        <taxon>Gunneridae</taxon>
        <taxon>Pentapetalae</taxon>
        <taxon>rosids</taxon>
        <taxon>fabids</taxon>
        <taxon>Malpighiales</taxon>
        <taxon>Euphorbiaceae</taxon>
        <taxon>Crotonoideae</taxon>
        <taxon>Manihoteae</taxon>
        <taxon>Manihot</taxon>
    </lineage>
</organism>
<name>A0A251JEA1_MANES</name>
<dbReference type="EMBL" id="CM004399">
    <property type="protein sequence ID" value="OAY32242.1"/>
    <property type="molecule type" value="Genomic_DNA"/>
</dbReference>